<dbReference type="Proteomes" id="UP000033860">
    <property type="component" value="Unassembled WGS sequence"/>
</dbReference>
<dbReference type="PRINTS" id="PR00080">
    <property type="entry name" value="SDRFAMILY"/>
</dbReference>
<dbReference type="PRINTS" id="PR00081">
    <property type="entry name" value="GDHRDH"/>
</dbReference>
<dbReference type="PATRIC" id="fig|1618371.3.peg.344"/>
<sequence length="256" mass="27808">MAGSAIISLMSLQVKTALVTGASIGIGRAIAIELAKEGVKVFITARRRQELEKTKNMIESQGGQAELVAADLGKISSINSLISTLKRKTQELNILVNVAGIWHGKTQVYAGKNFETFSQKVILDTFSVGTIAPALLAHGLIPIMPKNSKIINISGTFESGAKGWLPYYVSKRAIEDLTLGLAEELKDKGIQINCISPSDTATEQYKKYFPQYIQDAIAPEKIAQYATFLCSAKANNISGEVFVIKKGQKPYSRFHA</sequence>
<evidence type="ECO:0000256" key="2">
    <source>
        <dbReference type="RuleBase" id="RU000363"/>
    </source>
</evidence>
<dbReference type="PANTHER" id="PTHR42879">
    <property type="entry name" value="3-OXOACYL-(ACYL-CARRIER-PROTEIN) REDUCTASE"/>
    <property type="match status" value="1"/>
</dbReference>
<dbReference type="SUPFAM" id="SSF51735">
    <property type="entry name" value="NAD(P)-binding Rossmann-fold domains"/>
    <property type="match status" value="1"/>
</dbReference>
<dbReference type="AlphaFoldDB" id="A0A0G1RX54"/>
<evidence type="ECO:0000313" key="4">
    <source>
        <dbReference type="Proteomes" id="UP000033860"/>
    </source>
</evidence>
<dbReference type="PANTHER" id="PTHR42879:SF2">
    <property type="entry name" value="3-OXOACYL-[ACYL-CARRIER-PROTEIN] REDUCTASE FABG"/>
    <property type="match status" value="1"/>
</dbReference>
<reference evidence="3 4" key="1">
    <citation type="journal article" date="2015" name="Nature">
        <title>rRNA introns, odd ribosomes, and small enigmatic genomes across a large radiation of phyla.</title>
        <authorList>
            <person name="Brown C.T."/>
            <person name="Hug L.A."/>
            <person name="Thomas B.C."/>
            <person name="Sharon I."/>
            <person name="Castelle C.J."/>
            <person name="Singh A."/>
            <person name="Wilkins M.J."/>
            <person name="Williams K.H."/>
            <person name="Banfield J.F."/>
        </authorList>
    </citation>
    <scope>NUCLEOTIDE SEQUENCE [LARGE SCALE GENOMIC DNA]</scope>
</reference>
<accession>A0A0G1RX54</accession>
<protein>
    <submittedName>
        <fullName evidence="3">3-oxoacyl-(Acyl-carrier-protein) reductase</fullName>
    </submittedName>
</protein>
<organism evidence="3 4">
    <name type="scientific">Candidatus Beckwithbacteria bacterium GW2011_GWB1_47_15</name>
    <dbReference type="NCBI Taxonomy" id="1618371"/>
    <lineage>
        <taxon>Bacteria</taxon>
        <taxon>Candidatus Beckwithiibacteriota</taxon>
    </lineage>
</organism>
<dbReference type="InterPro" id="IPR050259">
    <property type="entry name" value="SDR"/>
</dbReference>
<comment type="similarity">
    <text evidence="1 2">Belongs to the short-chain dehydrogenases/reductases (SDR) family.</text>
</comment>
<dbReference type="EMBL" id="LCNT01000002">
    <property type="protein sequence ID" value="KKU61676.1"/>
    <property type="molecule type" value="Genomic_DNA"/>
</dbReference>
<gene>
    <name evidence="3" type="ORF">UX85_C0002G0056</name>
</gene>
<dbReference type="InterPro" id="IPR036291">
    <property type="entry name" value="NAD(P)-bd_dom_sf"/>
</dbReference>
<comment type="caution">
    <text evidence="3">The sequence shown here is derived from an EMBL/GenBank/DDBJ whole genome shotgun (WGS) entry which is preliminary data.</text>
</comment>
<dbReference type="CDD" id="cd05233">
    <property type="entry name" value="SDR_c"/>
    <property type="match status" value="1"/>
</dbReference>
<dbReference type="InterPro" id="IPR002347">
    <property type="entry name" value="SDR_fam"/>
</dbReference>
<name>A0A0G1RX54_9BACT</name>
<evidence type="ECO:0000256" key="1">
    <source>
        <dbReference type="ARBA" id="ARBA00006484"/>
    </source>
</evidence>
<dbReference type="Gene3D" id="3.40.50.720">
    <property type="entry name" value="NAD(P)-binding Rossmann-like Domain"/>
    <property type="match status" value="1"/>
</dbReference>
<evidence type="ECO:0000313" key="3">
    <source>
        <dbReference type="EMBL" id="KKU61676.1"/>
    </source>
</evidence>
<dbReference type="Pfam" id="PF00106">
    <property type="entry name" value="adh_short"/>
    <property type="match status" value="1"/>
</dbReference>
<proteinExistence type="inferred from homology"/>